<protein>
    <submittedName>
        <fullName evidence="2">Uncharacterized protein</fullName>
    </submittedName>
</protein>
<dbReference type="AlphaFoldDB" id="A0A6C0AWP1"/>
<feature type="coiled-coil region" evidence="1">
    <location>
        <begin position="4"/>
        <end position="38"/>
    </location>
</feature>
<evidence type="ECO:0000313" key="2">
    <source>
        <dbReference type="EMBL" id="QHS84158.1"/>
    </source>
</evidence>
<keyword evidence="1" id="KW-0175">Coiled coil</keyword>
<proteinExistence type="predicted"/>
<reference evidence="2" key="1">
    <citation type="journal article" date="2020" name="Nature">
        <title>Giant virus diversity and host interactions through global metagenomics.</title>
        <authorList>
            <person name="Schulz F."/>
            <person name="Roux S."/>
            <person name="Paez-Espino D."/>
            <person name="Jungbluth S."/>
            <person name="Walsh D.A."/>
            <person name="Denef V.J."/>
            <person name="McMahon K.D."/>
            <person name="Konstantinidis K.T."/>
            <person name="Eloe-Fadrosh E.A."/>
            <person name="Kyrpides N.C."/>
            <person name="Woyke T."/>
        </authorList>
    </citation>
    <scope>NUCLEOTIDE SEQUENCE</scope>
    <source>
        <strain evidence="2">GVMAG-S-ERX555965-48</strain>
    </source>
</reference>
<sequence length="72" mass="8310">MDNITKVVERLAELDEKLNELKEEKKNVDEEVKTLEEGLIVYCQENQQSVESVTGGQYNVKRSTGRKLKKKV</sequence>
<accession>A0A6C0AWP1</accession>
<name>A0A6C0AWP1_9ZZZZ</name>
<evidence type="ECO:0000256" key="1">
    <source>
        <dbReference type="SAM" id="Coils"/>
    </source>
</evidence>
<organism evidence="2">
    <name type="scientific">viral metagenome</name>
    <dbReference type="NCBI Taxonomy" id="1070528"/>
    <lineage>
        <taxon>unclassified sequences</taxon>
        <taxon>metagenomes</taxon>
        <taxon>organismal metagenomes</taxon>
    </lineage>
</organism>
<dbReference type="EMBL" id="MN738773">
    <property type="protein sequence ID" value="QHS84158.1"/>
    <property type="molecule type" value="Genomic_DNA"/>
</dbReference>